<dbReference type="PROSITE" id="PS50060">
    <property type="entry name" value="MAM_2"/>
    <property type="match status" value="2"/>
</dbReference>
<evidence type="ECO:0000313" key="2">
    <source>
        <dbReference type="EMBL" id="CAF4202599.1"/>
    </source>
</evidence>
<dbReference type="SUPFAM" id="SSF49899">
    <property type="entry name" value="Concanavalin A-like lectins/glucanases"/>
    <property type="match status" value="2"/>
</dbReference>
<dbReference type="PANTHER" id="PTHR23282">
    <property type="entry name" value="APICAL ENDOSOMAL GLYCOPROTEIN PRECURSOR"/>
    <property type="match status" value="1"/>
</dbReference>
<dbReference type="Gene3D" id="2.60.120.200">
    <property type="match status" value="2"/>
</dbReference>
<gene>
    <name evidence="2" type="ORF">JBS370_LOCUS36593</name>
</gene>
<sequence>RKRTLGDISIDNNVCSPNVTYSTGELTTTSSEPITSMTYLPTIYDCDFECNCTCNWKHDDTTNFKWIVTKGSTLTTNTGPDGDHTTGSRCGFYIYIETSSPAKLNDTTRLISPNLITTNDEQCFRFYYHMFGSDIYRLNVYARINGNLGKALWQKEGNQGNQWLFGRISLRGNIQQTIGQPYQLVVEGIVGRGFQGVISVDDLAFNQGPCPISTVCDFETSGLCSYVNDPTNTIDWQRFQAGTDSSLPSVDVTYSSSYGHFMLLKSDNPSRIGTGRLVTPNYPDTSGSCIKWYMLLENTATLNIRTYVFGAINSNILYTIHGTHGNQWKLAQTTVRSGSSYQVVFE</sequence>
<evidence type="ECO:0000313" key="3">
    <source>
        <dbReference type="Proteomes" id="UP000663836"/>
    </source>
</evidence>
<dbReference type="SMART" id="SM00137">
    <property type="entry name" value="MAM"/>
    <property type="match status" value="2"/>
</dbReference>
<dbReference type="InterPro" id="IPR000998">
    <property type="entry name" value="MAM_dom"/>
</dbReference>
<evidence type="ECO:0000259" key="1">
    <source>
        <dbReference type="PROSITE" id="PS50060"/>
    </source>
</evidence>
<dbReference type="GO" id="GO:0016020">
    <property type="term" value="C:membrane"/>
    <property type="evidence" value="ECO:0007669"/>
    <property type="project" value="InterPro"/>
</dbReference>
<dbReference type="Proteomes" id="UP000663836">
    <property type="component" value="Unassembled WGS sequence"/>
</dbReference>
<dbReference type="CDD" id="cd06263">
    <property type="entry name" value="MAM"/>
    <property type="match status" value="2"/>
</dbReference>
<feature type="non-terminal residue" evidence="2">
    <location>
        <position position="1"/>
    </location>
</feature>
<feature type="non-terminal residue" evidence="2">
    <location>
        <position position="346"/>
    </location>
</feature>
<dbReference type="InterPro" id="IPR013320">
    <property type="entry name" value="ConA-like_dom_sf"/>
</dbReference>
<organism evidence="2 3">
    <name type="scientific">Rotaria sordida</name>
    <dbReference type="NCBI Taxonomy" id="392033"/>
    <lineage>
        <taxon>Eukaryota</taxon>
        <taxon>Metazoa</taxon>
        <taxon>Spiralia</taxon>
        <taxon>Gnathifera</taxon>
        <taxon>Rotifera</taxon>
        <taxon>Eurotatoria</taxon>
        <taxon>Bdelloidea</taxon>
        <taxon>Philodinida</taxon>
        <taxon>Philodinidae</taxon>
        <taxon>Rotaria</taxon>
    </lineage>
</organism>
<dbReference type="AlphaFoldDB" id="A0A820BJI6"/>
<feature type="domain" description="MAM" evidence="1">
    <location>
        <begin position="44"/>
        <end position="212"/>
    </location>
</feature>
<dbReference type="Pfam" id="PF00629">
    <property type="entry name" value="MAM"/>
    <property type="match status" value="2"/>
</dbReference>
<comment type="caution">
    <text evidence="2">The sequence shown here is derived from an EMBL/GenBank/DDBJ whole genome shotgun (WGS) entry which is preliminary data.</text>
</comment>
<reference evidence="2" key="1">
    <citation type="submission" date="2021-02" db="EMBL/GenBank/DDBJ databases">
        <authorList>
            <person name="Nowell W R."/>
        </authorList>
    </citation>
    <scope>NUCLEOTIDE SEQUENCE</scope>
</reference>
<dbReference type="InterPro" id="IPR051560">
    <property type="entry name" value="MAM_domain-containing"/>
</dbReference>
<dbReference type="EMBL" id="CAJOBD010014764">
    <property type="protein sequence ID" value="CAF4202599.1"/>
    <property type="molecule type" value="Genomic_DNA"/>
</dbReference>
<name>A0A820BJI6_9BILA</name>
<dbReference type="PANTHER" id="PTHR23282:SF146">
    <property type="entry name" value="RT07201P-RELATED"/>
    <property type="match status" value="1"/>
</dbReference>
<accession>A0A820BJI6</accession>
<feature type="domain" description="MAM" evidence="1">
    <location>
        <begin position="214"/>
        <end position="346"/>
    </location>
</feature>
<proteinExistence type="predicted"/>
<protein>
    <recommendedName>
        <fullName evidence="1">MAM domain-containing protein</fullName>
    </recommendedName>
</protein>